<dbReference type="Proteomes" id="UP000279259">
    <property type="component" value="Unassembled WGS sequence"/>
</dbReference>
<dbReference type="Gene3D" id="2.160.10.10">
    <property type="entry name" value="Hexapeptide repeat proteins"/>
    <property type="match status" value="1"/>
</dbReference>
<feature type="region of interest" description="Disordered" evidence="10">
    <location>
        <begin position="740"/>
        <end position="761"/>
    </location>
</feature>
<keyword evidence="3" id="KW-0963">Cytoplasm</keyword>
<dbReference type="SUPFAM" id="SSF51161">
    <property type="entry name" value="Trimeric LpxA-like enzymes"/>
    <property type="match status" value="1"/>
</dbReference>
<sequence>MPPKKPQPARNEPKQKGDAVEEAPLQAVVLADSYNRRFEVLCLDQPRVLLPLCSSPLLAWTLESLSMSKVKQVFIFCGVHADKIRDYVASSPFHSTLEVHCLSSQTARSAGDALRELDAMGVLNGEQPFILVHSPLISNYDFSKMLEIHQKRRETDKNYIMTMGVGRGGRCHPESPIMLVHPPSSRLLHYTPRPLLPRQKRVTFPASLFLDPYPSTIDTWEIWSGTSPHNTSKRGGFRDLLVDICEADVPALCTENFDWHDLRRHVVNGVLTSELLGKKIAVHLVGSEEPEDGRGDARSGEGGRYVETVRDTRTFGDVTRDVLRRWAFPLAPDLNEPRGVQYELREGNVYIARDNVVLSRTTTLRGPLLIGPRSALAHNTSIYQAALGADCSVGPNTSVSKSYVFDDVRVGANCTLEECMVGNGVQISDGVKVGKGSLIGDGVRLGKGVVLPDFSRIGRERWRPEGWDEDDLDEEEDRQEDARRLEILGPDSNGYIWPQEEEEEPESDSEDEGDDPYEHPQNKRLLQLGRSLSNLTTSTDSLSTLSKASSSPPESPLLSDADSDDLPNMPSLSLNAGPPPAFHAEASASLARAYEEGHAIENAMLELRTLVMGYNAGIDRAREEVVNFLMSKVELEGGAAKVLASAVKVWARWGGLAEGLSPDLSNIALDIQAYCVQHEAYAPWFGIVLRATYEADLLGEEDLLEWRSLSAAKGEGAKELEREKWAEVYKKGKVYVDVLEQMESDDDDDEDDDEEGDEDDD</sequence>
<feature type="compositionally biased region" description="Acidic residues" evidence="10">
    <location>
        <begin position="467"/>
        <end position="479"/>
    </location>
</feature>
<dbReference type="InterPro" id="IPR029044">
    <property type="entry name" value="Nucleotide-diphossugar_trans"/>
</dbReference>
<dbReference type="GO" id="GO:0005851">
    <property type="term" value="C:eukaryotic translation initiation factor 2B complex"/>
    <property type="evidence" value="ECO:0007669"/>
    <property type="project" value="TreeGrafter"/>
</dbReference>
<evidence type="ECO:0000256" key="9">
    <source>
        <dbReference type="ARBA" id="ARBA00046432"/>
    </source>
</evidence>
<dbReference type="SUPFAM" id="SSF48371">
    <property type="entry name" value="ARM repeat"/>
    <property type="match status" value="1"/>
</dbReference>
<evidence type="ECO:0000256" key="8">
    <source>
        <dbReference type="ARBA" id="ARBA00044345"/>
    </source>
</evidence>
<keyword evidence="5" id="KW-0808">Transferase</keyword>
<dbReference type="STRING" id="1890683.A0A427XYQ3"/>
<dbReference type="Gene3D" id="1.25.40.180">
    <property type="match status" value="1"/>
</dbReference>
<dbReference type="InterPro" id="IPR051956">
    <property type="entry name" value="eIF2B_epsilon"/>
</dbReference>
<protein>
    <recommendedName>
        <fullName evidence="7">Translation initiation factor eIF2B subunit epsilon</fullName>
    </recommendedName>
    <alternativeName>
        <fullName evidence="8">eIF2B GDP-GTP exchange factor subunit epsilon</fullName>
    </alternativeName>
</protein>
<dbReference type="GO" id="GO:0003743">
    <property type="term" value="F:translation initiation factor activity"/>
    <property type="evidence" value="ECO:0007669"/>
    <property type="project" value="TreeGrafter"/>
</dbReference>
<dbReference type="OrthoDB" id="424572at2759"/>
<comment type="similarity">
    <text evidence="2">Belongs to the eIF-2B gamma/epsilon subunits family.</text>
</comment>
<evidence type="ECO:0000256" key="10">
    <source>
        <dbReference type="SAM" id="MobiDB-lite"/>
    </source>
</evidence>
<reference evidence="12 13" key="1">
    <citation type="submission" date="2018-11" db="EMBL/GenBank/DDBJ databases">
        <title>Genome sequence of Saitozyma podzolica DSM 27192.</title>
        <authorList>
            <person name="Aliyu H."/>
            <person name="Gorte O."/>
            <person name="Ochsenreither K."/>
        </authorList>
    </citation>
    <scope>NUCLEOTIDE SEQUENCE [LARGE SCALE GENOMIC DNA]</scope>
    <source>
        <strain evidence="12 13">DSM 27192</strain>
    </source>
</reference>
<comment type="subunit">
    <text evidence="9">Component of the translation initiation factor 2B (eIF2B) complex which is a heterodecamer of two sets of five different subunits: alpha, beta, gamma, delta and epsilon. Subunits alpha, beta and delta comprise a regulatory subcomplex and subunits epsilon and gamma comprise a catalytic subcomplex. Within the complex, the hexameric regulatory complex resides at the center, with the two heterodimeric catalytic subcomplexes bound on opposite sides.</text>
</comment>
<evidence type="ECO:0000256" key="6">
    <source>
        <dbReference type="ARBA" id="ARBA00022917"/>
    </source>
</evidence>
<dbReference type="FunFam" id="3.90.550.10:FF:000186">
    <property type="entry name" value="Translation initiation factor eIF-2B epsilon subunit, putative"/>
    <property type="match status" value="1"/>
</dbReference>
<evidence type="ECO:0000313" key="12">
    <source>
        <dbReference type="EMBL" id="RSH84024.1"/>
    </source>
</evidence>
<dbReference type="Pfam" id="PF02020">
    <property type="entry name" value="W2"/>
    <property type="match status" value="1"/>
</dbReference>
<evidence type="ECO:0000313" key="13">
    <source>
        <dbReference type="Proteomes" id="UP000279259"/>
    </source>
</evidence>
<dbReference type="PROSITE" id="PS51363">
    <property type="entry name" value="W2"/>
    <property type="match status" value="1"/>
</dbReference>
<dbReference type="GO" id="GO:0031369">
    <property type="term" value="F:translation initiation factor binding"/>
    <property type="evidence" value="ECO:0007669"/>
    <property type="project" value="InterPro"/>
</dbReference>
<keyword evidence="4" id="KW-0396">Initiation factor</keyword>
<feature type="region of interest" description="Disordered" evidence="10">
    <location>
        <begin position="467"/>
        <end position="520"/>
    </location>
</feature>
<feature type="region of interest" description="Disordered" evidence="10">
    <location>
        <begin position="536"/>
        <end position="580"/>
    </location>
</feature>
<dbReference type="Pfam" id="PF25084">
    <property type="entry name" value="LbH_EIF2B"/>
    <property type="match status" value="1"/>
</dbReference>
<comment type="subcellular location">
    <subcellularLocation>
        <location evidence="1">Cytoplasm</location>
        <location evidence="1">Cytosol</location>
    </subcellularLocation>
</comment>
<evidence type="ECO:0000256" key="5">
    <source>
        <dbReference type="ARBA" id="ARBA00022679"/>
    </source>
</evidence>
<dbReference type="PANTHER" id="PTHR45887">
    <property type="entry name" value="TRANSLATION INITIATION FACTOR EIF-2B SUBUNIT EPSILON"/>
    <property type="match status" value="1"/>
</dbReference>
<evidence type="ECO:0000256" key="4">
    <source>
        <dbReference type="ARBA" id="ARBA00022540"/>
    </source>
</evidence>
<evidence type="ECO:0000256" key="2">
    <source>
        <dbReference type="ARBA" id="ARBA00007878"/>
    </source>
</evidence>
<dbReference type="SUPFAM" id="SSF53448">
    <property type="entry name" value="Nucleotide-diphospho-sugar transferases"/>
    <property type="match status" value="1"/>
</dbReference>
<evidence type="ECO:0000256" key="1">
    <source>
        <dbReference type="ARBA" id="ARBA00004514"/>
    </source>
</evidence>
<dbReference type="InterPro" id="IPR018357">
    <property type="entry name" value="Hexapep_transf_CS"/>
</dbReference>
<gene>
    <name evidence="12" type="ORF">EHS25_005269</name>
</gene>
<name>A0A427XYQ3_9TREE</name>
<dbReference type="InterPro" id="IPR003307">
    <property type="entry name" value="W2_domain"/>
</dbReference>
<dbReference type="InterPro" id="IPR056764">
    <property type="entry name" value="LbH_EIF2B3/5"/>
</dbReference>
<keyword evidence="6" id="KW-0648">Protein biosynthesis</keyword>
<feature type="region of interest" description="Disordered" evidence="10">
    <location>
        <begin position="1"/>
        <end position="20"/>
    </location>
</feature>
<dbReference type="InterPro" id="IPR011004">
    <property type="entry name" value="Trimer_LpxA-like_sf"/>
</dbReference>
<dbReference type="CDD" id="cd11558">
    <property type="entry name" value="W2_eIF2B_epsilon"/>
    <property type="match status" value="1"/>
</dbReference>
<dbReference type="PROSITE" id="PS00101">
    <property type="entry name" value="HEXAPEP_TRANSFERASES"/>
    <property type="match status" value="1"/>
</dbReference>
<dbReference type="InterPro" id="IPR016024">
    <property type="entry name" value="ARM-type_fold"/>
</dbReference>
<comment type="caution">
    <text evidence="12">The sequence shown here is derived from an EMBL/GenBank/DDBJ whole genome shotgun (WGS) entry which is preliminary data.</text>
</comment>
<feature type="compositionally biased region" description="Low complexity" evidence="10">
    <location>
        <begin position="536"/>
        <end position="560"/>
    </location>
</feature>
<feature type="compositionally biased region" description="Acidic residues" evidence="10">
    <location>
        <begin position="499"/>
        <end position="515"/>
    </location>
</feature>
<feature type="domain" description="W2" evidence="11">
    <location>
        <begin position="576"/>
        <end position="749"/>
    </location>
</feature>
<evidence type="ECO:0000259" key="11">
    <source>
        <dbReference type="PROSITE" id="PS51363"/>
    </source>
</evidence>
<evidence type="ECO:0000256" key="3">
    <source>
        <dbReference type="ARBA" id="ARBA00022490"/>
    </source>
</evidence>
<dbReference type="EMBL" id="RSCD01000022">
    <property type="protein sequence ID" value="RSH84024.1"/>
    <property type="molecule type" value="Genomic_DNA"/>
</dbReference>
<accession>A0A427XYQ3</accession>
<dbReference type="InterPro" id="IPR044123">
    <property type="entry name" value="W2_eIF2B_epsilon"/>
</dbReference>
<dbReference type="PANTHER" id="PTHR45887:SF1">
    <property type="entry name" value="TRANSLATION INITIATION FACTOR EIF-2B SUBUNIT EPSILON"/>
    <property type="match status" value="1"/>
</dbReference>
<dbReference type="GO" id="GO:0016740">
    <property type="term" value="F:transferase activity"/>
    <property type="evidence" value="ECO:0007669"/>
    <property type="project" value="UniProtKB-KW"/>
</dbReference>
<proteinExistence type="inferred from homology"/>
<dbReference type="AlphaFoldDB" id="A0A427XYQ3"/>
<evidence type="ECO:0000256" key="7">
    <source>
        <dbReference type="ARBA" id="ARBA00044144"/>
    </source>
</evidence>
<dbReference type="Gene3D" id="3.90.550.10">
    <property type="entry name" value="Spore Coat Polysaccharide Biosynthesis Protein SpsA, Chain A"/>
    <property type="match status" value="1"/>
</dbReference>
<keyword evidence="13" id="KW-1185">Reference proteome</keyword>
<organism evidence="12 13">
    <name type="scientific">Saitozyma podzolica</name>
    <dbReference type="NCBI Taxonomy" id="1890683"/>
    <lineage>
        <taxon>Eukaryota</taxon>
        <taxon>Fungi</taxon>
        <taxon>Dikarya</taxon>
        <taxon>Basidiomycota</taxon>
        <taxon>Agaricomycotina</taxon>
        <taxon>Tremellomycetes</taxon>
        <taxon>Tremellales</taxon>
        <taxon>Trimorphomycetaceae</taxon>
        <taxon>Saitozyma</taxon>
    </lineage>
</organism>
<dbReference type="GO" id="GO:0005085">
    <property type="term" value="F:guanyl-nucleotide exchange factor activity"/>
    <property type="evidence" value="ECO:0007669"/>
    <property type="project" value="InterPro"/>
</dbReference>